<reference evidence="2 3" key="1">
    <citation type="submission" date="2024-10" db="EMBL/GenBank/DDBJ databases">
        <title>The Natural Products Discovery Center: Release of the First 8490 Sequenced Strains for Exploring Actinobacteria Biosynthetic Diversity.</title>
        <authorList>
            <person name="Kalkreuter E."/>
            <person name="Kautsar S.A."/>
            <person name="Yang D."/>
            <person name="Bader C.D."/>
            <person name="Teijaro C.N."/>
            <person name="Fluegel L."/>
            <person name="Davis C.M."/>
            <person name="Simpson J.R."/>
            <person name="Lauterbach L."/>
            <person name="Steele A.D."/>
            <person name="Gui C."/>
            <person name="Meng S."/>
            <person name="Li G."/>
            <person name="Viehrig K."/>
            <person name="Ye F."/>
            <person name="Su P."/>
            <person name="Kiefer A.F."/>
            <person name="Nichols A."/>
            <person name="Cepeda A.J."/>
            <person name="Yan W."/>
            <person name="Fan B."/>
            <person name="Jiang Y."/>
            <person name="Adhikari A."/>
            <person name="Zheng C.-J."/>
            <person name="Schuster L."/>
            <person name="Cowan T.M."/>
            <person name="Smanski M.J."/>
            <person name="Chevrette M.G."/>
            <person name="De Carvalho L.P.S."/>
            <person name="Shen B."/>
        </authorList>
    </citation>
    <scope>NUCLEOTIDE SEQUENCE [LARGE SCALE GENOMIC DNA]</scope>
    <source>
        <strain evidence="2 3">NPDC015755</strain>
    </source>
</reference>
<protein>
    <recommendedName>
        <fullName evidence="4">Lipoprotein</fullName>
    </recommendedName>
</protein>
<name>A0ABW6Y5P5_9ACTN</name>
<organism evidence="2 3">
    <name type="scientific">Streptomyces lateritius</name>
    <dbReference type="NCBI Taxonomy" id="67313"/>
    <lineage>
        <taxon>Bacteria</taxon>
        <taxon>Bacillati</taxon>
        <taxon>Actinomycetota</taxon>
        <taxon>Actinomycetes</taxon>
        <taxon>Kitasatosporales</taxon>
        <taxon>Streptomycetaceae</taxon>
        <taxon>Streptomyces</taxon>
    </lineage>
</organism>
<sequence>MRRLRGVLAPAVLLLTATGCGIQQTDVVEAGGGATVTVIPPGSERILLFLVDREGRVLPVARSTSDPLVHWDTGPSSGSGTKTAGATDETEAPGGSGSEAGLEKARTKAGKALVVLSIGPTDAERDAGLDSRLPGTGRSPLTIVEQGTKGGRTWIRTSMPVRELEGTAVQQVVCTVAYAENPTAPPEVVLGGPDGELPAARCE</sequence>
<keyword evidence="3" id="KW-1185">Reference proteome</keyword>
<evidence type="ECO:0000256" key="1">
    <source>
        <dbReference type="SAM" id="MobiDB-lite"/>
    </source>
</evidence>
<evidence type="ECO:0008006" key="4">
    <source>
        <dbReference type="Google" id="ProtNLM"/>
    </source>
</evidence>
<proteinExistence type="predicted"/>
<dbReference type="PROSITE" id="PS51257">
    <property type="entry name" value="PROKAR_LIPOPROTEIN"/>
    <property type="match status" value="1"/>
</dbReference>
<dbReference type="RefSeq" id="WP_391932859.1">
    <property type="nucleotide sequence ID" value="NZ_JBIBSM010000001.1"/>
</dbReference>
<dbReference type="Proteomes" id="UP001603013">
    <property type="component" value="Unassembled WGS sequence"/>
</dbReference>
<feature type="compositionally biased region" description="Polar residues" evidence="1">
    <location>
        <begin position="74"/>
        <end position="84"/>
    </location>
</feature>
<accession>A0ABW6Y5P5</accession>
<comment type="caution">
    <text evidence="2">The sequence shown here is derived from an EMBL/GenBank/DDBJ whole genome shotgun (WGS) entry which is preliminary data.</text>
</comment>
<dbReference type="EMBL" id="JBIBSM010000001">
    <property type="protein sequence ID" value="MFF8275122.1"/>
    <property type="molecule type" value="Genomic_DNA"/>
</dbReference>
<evidence type="ECO:0000313" key="3">
    <source>
        <dbReference type="Proteomes" id="UP001603013"/>
    </source>
</evidence>
<evidence type="ECO:0000313" key="2">
    <source>
        <dbReference type="EMBL" id="MFF8275122.1"/>
    </source>
</evidence>
<feature type="region of interest" description="Disordered" evidence="1">
    <location>
        <begin position="69"/>
        <end position="104"/>
    </location>
</feature>
<gene>
    <name evidence="2" type="ORF">ACF05T_03245</name>
</gene>